<keyword evidence="10" id="KW-1185">Reference proteome</keyword>
<sequence length="758" mass="85635">MKPRYAVVASSKRKHNNLHPASLYSRIYTYSQAVVSDSFSASCKPVAEESIDLSIRSRFFFTLLVYASLQPKADGFQPSSVCVYFIVLYTAYRDPGGKFDPDTTRIYTYTAAYRITQFGKGFNKLKGDINTVVGNIQSDVKSNLRLHQKKSRDEDDNQPKAQTSSIVKTLAPVAIQAAASLATEYLTKGDAGSMMTSFRRYFKGWTPKFNDAIDDFFGRPTIRDTGRGSAHRSIVPRRPGLPEPKTFEEVVNECLENGCLWEDPDFPACEESMYYDSRPPCGEVEWLRPGDICGDPQMFVEGASRLDVIQGVLGDCWLLAAVSCLATNEDLLHKIIPDGQSFDTNYAGVFRFMFWQYGRWVEVLIDDRLPTSNGQLIYMHSGERNEFWSALLNGCYENLSGGLTSEALTDFTGGISERYTLRDETPDDLFKTMHKAASKGAMMGCSIDASPDQMEAQLDNGLIIGHAYSITSVRYVEVQTARVSGKIPMLRIRNPWGDSHEWKGAWSDEMSYTDFKDEFMRLEICYLGPDTLEEEAFWSNPQYVISVVDPDEDDEDGNGSIIVGLMQKERRKLRAKGESNLTIGFAIYQLDNPDCGHYVIIPSTFEPNQEGDFVLRVFSERKDDNVRELDDHTGTADPEFEELGDDTEDDAARLEEGYEAFRNAAGEDGEVDAYELKEMLNGVFLQDFEFDGFSVDMCRSMIAMCDADLSGKLNFTDYQTLWKQLNMFKKAFCKMDTDNSGYFNSYEFRKVLNTLGMF</sequence>
<dbReference type="InterPro" id="IPR011992">
    <property type="entry name" value="EF-hand-dom_pair"/>
</dbReference>
<dbReference type="SMART" id="SM00054">
    <property type="entry name" value="EFh"/>
    <property type="match status" value="2"/>
</dbReference>
<dbReference type="Gene3D" id="1.10.238.10">
    <property type="entry name" value="EF-hand"/>
    <property type="match status" value="1"/>
</dbReference>
<dbReference type="EMBL" id="JAODUP010000271">
    <property type="protein sequence ID" value="KAK2154313.1"/>
    <property type="molecule type" value="Genomic_DNA"/>
</dbReference>
<dbReference type="SUPFAM" id="SSF54001">
    <property type="entry name" value="Cysteine proteinases"/>
    <property type="match status" value="1"/>
</dbReference>
<dbReference type="InterPro" id="IPR001300">
    <property type="entry name" value="Peptidase_C2_calpain_cat"/>
</dbReference>
<dbReference type="SUPFAM" id="SSF49758">
    <property type="entry name" value="Calpain large subunit, middle domain (domain III)"/>
    <property type="match status" value="1"/>
</dbReference>
<dbReference type="PANTHER" id="PTHR10183">
    <property type="entry name" value="CALPAIN"/>
    <property type="match status" value="1"/>
</dbReference>
<dbReference type="SUPFAM" id="SSF47473">
    <property type="entry name" value="EF-hand"/>
    <property type="match status" value="1"/>
</dbReference>
<dbReference type="AlphaFoldDB" id="A0AAD9N3Q5"/>
<keyword evidence="4 6" id="KW-0788">Thiol protease</keyword>
<dbReference type="SMART" id="SM00720">
    <property type="entry name" value="calpain_III"/>
    <property type="match status" value="1"/>
</dbReference>
<dbReference type="Gene3D" id="2.60.120.380">
    <property type="match status" value="2"/>
</dbReference>
<comment type="caution">
    <text evidence="9">The sequence shown here is derived from an EMBL/GenBank/DDBJ whole genome shotgun (WGS) entry which is preliminary data.</text>
</comment>
<dbReference type="Pfam" id="PF01067">
    <property type="entry name" value="Calpain_III"/>
    <property type="match status" value="2"/>
</dbReference>
<evidence type="ECO:0000259" key="7">
    <source>
        <dbReference type="PROSITE" id="PS50203"/>
    </source>
</evidence>
<dbReference type="PANTHER" id="PTHR10183:SF433">
    <property type="entry name" value="CALPAIN-A-RELATED"/>
    <property type="match status" value="1"/>
</dbReference>
<dbReference type="Pfam" id="PF00648">
    <property type="entry name" value="Peptidase_C2"/>
    <property type="match status" value="1"/>
</dbReference>
<comment type="similarity">
    <text evidence="1">Belongs to the peptidase C2 family.</text>
</comment>
<evidence type="ECO:0000256" key="5">
    <source>
        <dbReference type="PIRSR" id="PIRSR622684-1"/>
    </source>
</evidence>
<dbReference type="Gene3D" id="3.90.70.10">
    <property type="entry name" value="Cysteine proteinases"/>
    <property type="match status" value="1"/>
</dbReference>
<evidence type="ECO:0000259" key="8">
    <source>
        <dbReference type="PROSITE" id="PS50222"/>
    </source>
</evidence>
<reference evidence="9" key="1">
    <citation type="journal article" date="2023" name="Mol. Biol. Evol.">
        <title>Third-Generation Sequencing Reveals the Adaptive Role of the Epigenome in Three Deep-Sea Polychaetes.</title>
        <authorList>
            <person name="Perez M."/>
            <person name="Aroh O."/>
            <person name="Sun Y."/>
            <person name="Lan Y."/>
            <person name="Juniper S.K."/>
            <person name="Young C.R."/>
            <person name="Angers B."/>
            <person name="Qian P.Y."/>
        </authorList>
    </citation>
    <scope>NUCLEOTIDE SEQUENCE</scope>
    <source>
        <strain evidence="9">P08H-3</strain>
    </source>
</reference>
<dbReference type="InterPro" id="IPR036213">
    <property type="entry name" value="Calpain_III_sf"/>
</dbReference>
<protein>
    <submittedName>
        <fullName evidence="9">Uncharacterized protein</fullName>
    </submittedName>
</protein>
<accession>A0AAD9N3Q5</accession>
<keyword evidence="2 6" id="KW-0645">Protease</keyword>
<gene>
    <name evidence="9" type="ORF">LSH36_271g04040</name>
</gene>
<evidence type="ECO:0000256" key="4">
    <source>
        <dbReference type="ARBA" id="ARBA00022807"/>
    </source>
</evidence>
<dbReference type="CDD" id="cd00044">
    <property type="entry name" value="CysPc"/>
    <property type="match status" value="1"/>
</dbReference>
<dbReference type="Proteomes" id="UP001208570">
    <property type="component" value="Unassembled WGS sequence"/>
</dbReference>
<dbReference type="PRINTS" id="PR00704">
    <property type="entry name" value="CALPAIN"/>
</dbReference>
<dbReference type="GO" id="GO:0004198">
    <property type="term" value="F:calcium-dependent cysteine-type endopeptidase activity"/>
    <property type="evidence" value="ECO:0007669"/>
    <property type="project" value="InterPro"/>
</dbReference>
<dbReference type="InterPro" id="IPR038765">
    <property type="entry name" value="Papain-like_cys_pep_sf"/>
</dbReference>
<evidence type="ECO:0000256" key="3">
    <source>
        <dbReference type="ARBA" id="ARBA00022801"/>
    </source>
</evidence>
<feature type="active site" evidence="5 6">
    <location>
        <position position="316"/>
    </location>
</feature>
<feature type="active site" evidence="5 6">
    <location>
        <position position="466"/>
    </location>
</feature>
<proteinExistence type="inferred from homology"/>
<evidence type="ECO:0000313" key="10">
    <source>
        <dbReference type="Proteomes" id="UP001208570"/>
    </source>
</evidence>
<feature type="domain" description="Calpain catalytic" evidence="7">
    <location>
        <begin position="260"/>
        <end position="538"/>
    </location>
</feature>
<name>A0AAD9N3Q5_9ANNE</name>
<dbReference type="SMART" id="SM00230">
    <property type="entry name" value="CysPc"/>
    <property type="match status" value="1"/>
</dbReference>
<evidence type="ECO:0000256" key="1">
    <source>
        <dbReference type="ARBA" id="ARBA00007623"/>
    </source>
</evidence>
<dbReference type="InterPro" id="IPR022682">
    <property type="entry name" value="Calpain_domain_III"/>
</dbReference>
<dbReference type="InterPro" id="IPR000169">
    <property type="entry name" value="Pept_cys_AS"/>
</dbReference>
<dbReference type="PROSITE" id="PS50222">
    <property type="entry name" value="EF_HAND_2"/>
    <property type="match status" value="1"/>
</dbReference>
<evidence type="ECO:0000313" key="9">
    <source>
        <dbReference type="EMBL" id="KAK2154313.1"/>
    </source>
</evidence>
<dbReference type="GO" id="GO:0006508">
    <property type="term" value="P:proteolysis"/>
    <property type="evidence" value="ECO:0007669"/>
    <property type="project" value="UniProtKB-KW"/>
</dbReference>
<organism evidence="9 10">
    <name type="scientific">Paralvinella palmiformis</name>
    <dbReference type="NCBI Taxonomy" id="53620"/>
    <lineage>
        <taxon>Eukaryota</taxon>
        <taxon>Metazoa</taxon>
        <taxon>Spiralia</taxon>
        <taxon>Lophotrochozoa</taxon>
        <taxon>Annelida</taxon>
        <taxon>Polychaeta</taxon>
        <taxon>Sedentaria</taxon>
        <taxon>Canalipalpata</taxon>
        <taxon>Terebellida</taxon>
        <taxon>Terebelliformia</taxon>
        <taxon>Alvinellidae</taxon>
        <taxon>Paralvinella</taxon>
    </lineage>
</organism>
<feature type="domain" description="EF-hand" evidence="8">
    <location>
        <begin position="723"/>
        <end position="758"/>
    </location>
</feature>
<dbReference type="GO" id="GO:0005737">
    <property type="term" value="C:cytoplasm"/>
    <property type="evidence" value="ECO:0007669"/>
    <property type="project" value="TreeGrafter"/>
</dbReference>
<keyword evidence="3 6" id="KW-0378">Hydrolase</keyword>
<dbReference type="InterPro" id="IPR002048">
    <property type="entry name" value="EF_hand_dom"/>
</dbReference>
<dbReference type="GO" id="GO:0005509">
    <property type="term" value="F:calcium ion binding"/>
    <property type="evidence" value="ECO:0007669"/>
    <property type="project" value="InterPro"/>
</dbReference>
<dbReference type="InterPro" id="IPR022683">
    <property type="entry name" value="Calpain_III"/>
</dbReference>
<evidence type="ECO:0000256" key="6">
    <source>
        <dbReference type="PROSITE-ProRule" id="PRU00239"/>
    </source>
</evidence>
<evidence type="ECO:0000256" key="2">
    <source>
        <dbReference type="ARBA" id="ARBA00022670"/>
    </source>
</evidence>
<dbReference type="PROSITE" id="PS00139">
    <property type="entry name" value="THIOL_PROTEASE_CYS"/>
    <property type="match status" value="1"/>
</dbReference>
<feature type="active site" evidence="5 6">
    <location>
        <position position="494"/>
    </location>
</feature>
<dbReference type="PROSITE" id="PS50203">
    <property type="entry name" value="CALPAIN_CAT"/>
    <property type="match status" value="1"/>
</dbReference>
<dbReference type="InterPro" id="IPR022684">
    <property type="entry name" value="Calpain_cysteine_protease"/>
</dbReference>